<organism evidence="1 2">
    <name type="scientific">Mycena sanguinolenta</name>
    <dbReference type="NCBI Taxonomy" id="230812"/>
    <lineage>
        <taxon>Eukaryota</taxon>
        <taxon>Fungi</taxon>
        <taxon>Dikarya</taxon>
        <taxon>Basidiomycota</taxon>
        <taxon>Agaricomycotina</taxon>
        <taxon>Agaricomycetes</taxon>
        <taxon>Agaricomycetidae</taxon>
        <taxon>Agaricales</taxon>
        <taxon>Marasmiineae</taxon>
        <taxon>Mycenaceae</taxon>
        <taxon>Mycena</taxon>
    </lineage>
</organism>
<name>A0A8H6ZIN7_9AGAR</name>
<proteinExistence type="predicted"/>
<dbReference type="Proteomes" id="UP000623467">
    <property type="component" value="Unassembled WGS sequence"/>
</dbReference>
<dbReference type="AlphaFoldDB" id="A0A8H6ZIN7"/>
<evidence type="ECO:0000313" key="1">
    <source>
        <dbReference type="EMBL" id="KAF7378097.1"/>
    </source>
</evidence>
<comment type="caution">
    <text evidence="1">The sequence shown here is derived from an EMBL/GenBank/DDBJ whole genome shotgun (WGS) entry which is preliminary data.</text>
</comment>
<dbReference type="OrthoDB" id="2750929at2759"/>
<keyword evidence="2" id="KW-1185">Reference proteome</keyword>
<accession>A0A8H6ZIN7</accession>
<dbReference type="EMBL" id="JACAZH010000001">
    <property type="protein sequence ID" value="KAF7378097.1"/>
    <property type="molecule type" value="Genomic_DNA"/>
</dbReference>
<reference evidence="1" key="1">
    <citation type="submission" date="2020-05" db="EMBL/GenBank/DDBJ databases">
        <title>Mycena genomes resolve the evolution of fungal bioluminescence.</title>
        <authorList>
            <person name="Tsai I.J."/>
        </authorList>
    </citation>
    <scope>NUCLEOTIDE SEQUENCE</scope>
    <source>
        <strain evidence="1">160909Yilan</strain>
    </source>
</reference>
<protein>
    <submittedName>
        <fullName evidence="1">Uncharacterized protein</fullName>
    </submittedName>
</protein>
<evidence type="ECO:0000313" key="2">
    <source>
        <dbReference type="Proteomes" id="UP000623467"/>
    </source>
</evidence>
<gene>
    <name evidence="1" type="ORF">MSAN_00233900</name>
</gene>
<sequence>MSKIANYVRKINTFNPQTLSSRDWLSVKVYNTAYPTPALLKLPSSGSPSNLFFLGIHPRYVVPNVSISGFLYYHVPYPSHFLSGGLRFRCTPSRNPSNFNAGYDLDDRIGLAWTLPLARIIARPKLSFILDQLVWERLLSESQLRLAKTLLRDNPERVDKSKDAPPAFVHTVGQPFAMDLTAPLRVAVTGPHAVITTGSVYPAVATRGGAIVRFERVEGREELRLRVVMPVPDYHDRFDSSYGDQRRLLDPVCEDFLPQFQHFPSLRAGDLLPDPYSKSNAGDAFIWKYTNDADPARDAALYCLLHPAPAPLRRPAQTKAQPRVGFLRNDT</sequence>